<dbReference type="AlphaFoldDB" id="A0AAF3FDR9"/>
<dbReference type="Proteomes" id="UP000887575">
    <property type="component" value="Unassembled WGS sequence"/>
</dbReference>
<keyword evidence="2" id="KW-1185">Reference proteome</keyword>
<evidence type="ECO:0000313" key="3">
    <source>
        <dbReference type="WBParaSite" id="MBELARI_LOCUS4772.1"/>
    </source>
</evidence>
<sequence>MLGQPAAQAISQLGISVDAPDMNVAVFTKASGVLLVAGVGSYCAYRICTKYLGQKFVWMLMDSTRYDQLPGADFRFIHPSQIVCESDDEEVQDEEEEGDRNSESEFLSRVSESRPASEMSLSRLQKVRRSVRTHGLLGLHQPRTPRSGVLRREGGSVTGSTHSRQRRDFSPSAASDCSASLQIVWEDNGQQWDDEFAQNGAHLHSSSSRLRLPQFSHHEIPPNDHLESHGSYGDLCSVFDDVLSMTTREDQIEIHLGWAEGEDGYRENERDDEKIRMKIDSESINEASNPVLKKCMTDSKYMYQSVTVGSDFDGSECGSVLSGRSRMSRISQTRGLQRKAKKTAAHGLWNLSASKTSINQETSHSSNDPMTDSGLSSGLRSDEGISNDLSKSTKLFDSALGAELFSSDDEQVNSRLNDGIMKRNRIAVSGMKVKSRVNLDGSSNLSVASLEWFDDDGMRENSMQEENLLPGTSRPTPTRVIITGQEWDFDSQSSGSATSNTRSTENEWRLRRVQTSRRPTKTRDTMVFACERLQPHSKAFRKIQSLYTREGFRRVGDGCKGSENFLASFLSSAIYHDLPSMATLTHEELDRRYRMPSAHGVMIDSEHFFLVFGH</sequence>
<name>A0AAF3FDR9_9BILA</name>
<protein>
    <submittedName>
        <fullName evidence="3">Uncharacterized protein</fullName>
    </submittedName>
</protein>
<organism evidence="2 3">
    <name type="scientific">Mesorhabditis belari</name>
    <dbReference type="NCBI Taxonomy" id="2138241"/>
    <lineage>
        <taxon>Eukaryota</taxon>
        <taxon>Metazoa</taxon>
        <taxon>Ecdysozoa</taxon>
        <taxon>Nematoda</taxon>
        <taxon>Chromadorea</taxon>
        <taxon>Rhabditida</taxon>
        <taxon>Rhabditina</taxon>
        <taxon>Rhabditomorpha</taxon>
        <taxon>Rhabditoidea</taxon>
        <taxon>Rhabditidae</taxon>
        <taxon>Mesorhabditinae</taxon>
        <taxon>Mesorhabditis</taxon>
    </lineage>
</organism>
<reference evidence="3" key="1">
    <citation type="submission" date="2024-02" db="UniProtKB">
        <authorList>
            <consortium name="WormBaseParasite"/>
        </authorList>
    </citation>
    <scope>IDENTIFICATION</scope>
</reference>
<feature type="region of interest" description="Disordered" evidence="1">
    <location>
        <begin position="86"/>
        <end position="121"/>
    </location>
</feature>
<dbReference type="WBParaSite" id="MBELARI_LOCUS4772.1">
    <property type="protein sequence ID" value="MBELARI_LOCUS4772.1"/>
    <property type="gene ID" value="MBELARI_LOCUS4772"/>
</dbReference>
<feature type="region of interest" description="Disordered" evidence="1">
    <location>
        <begin position="355"/>
        <end position="384"/>
    </location>
</feature>
<evidence type="ECO:0000256" key="1">
    <source>
        <dbReference type="SAM" id="MobiDB-lite"/>
    </source>
</evidence>
<proteinExistence type="predicted"/>
<feature type="compositionally biased region" description="Polar residues" evidence="1">
    <location>
        <begin position="355"/>
        <end position="379"/>
    </location>
</feature>
<feature type="compositionally biased region" description="Acidic residues" evidence="1">
    <location>
        <begin position="86"/>
        <end position="98"/>
    </location>
</feature>
<evidence type="ECO:0000313" key="2">
    <source>
        <dbReference type="Proteomes" id="UP000887575"/>
    </source>
</evidence>
<accession>A0AAF3FDR9</accession>
<feature type="region of interest" description="Disordered" evidence="1">
    <location>
        <begin position="138"/>
        <end position="173"/>
    </location>
</feature>